<dbReference type="NCBIfam" id="TIGR00710">
    <property type="entry name" value="efflux_Bcr_CflA"/>
    <property type="match status" value="1"/>
</dbReference>
<dbReference type="SUPFAM" id="SSF103473">
    <property type="entry name" value="MFS general substrate transporter"/>
    <property type="match status" value="1"/>
</dbReference>
<dbReference type="RefSeq" id="WP_071116052.1">
    <property type="nucleotide sequence ID" value="NZ_MKCS01000001.1"/>
</dbReference>
<dbReference type="OrthoDB" id="9814303at2"/>
<dbReference type="InterPro" id="IPR036259">
    <property type="entry name" value="MFS_trans_sf"/>
</dbReference>
<evidence type="ECO:0000256" key="6">
    <source>
        <dbReference type="ARBA" id="ARBA00022989"/>
    </source>
</evidence>
<keyword evidence="3 8" id="KW-0813">Transport</keyword>
<dbReference type="STRING" id="1903179.BI347_13220"/>
<evidence type="ECO:0000256" key="1">
    <source>
        <dbReference type="ARBA" id="ARBA00004651"/>
    </source>
</evidence>
<dbReference type="GO" id="GO:0005886">
    <property type="term" value="C:plasma membrane"/>
    <property type="evidence" value="ECO:0007669"/>
    <property type="project" value="UniProtKB-SubCell"/>
</dbReference>
<feature type="transmembrane region" description="Helical" evidence="8">
    <location>
        <begin position="242"/>
        <end position="261"/>
    </location>
</feature>
<evidence type="ECO:0000256" key="7">
    <source>
        <dbReference type="ARBA" id="ARBA00023136"/>
    </source>
</evidence>
<dbReference type="Pfam" id="PF07690">
    <property type="entry name" value="MFS_1"/>
    <property type="match status" value="1"/>
</dbReference>
<feature type="transmembrane region" description="Helical" evidence="8">
    <location>
        <begin position="347"/>
        <end position="369"/>
    </location>
</feature>
<feature type="transmembrane region" description="Helical" evidence="8">
    <location>
        <begin position="131"/>
        <end position="154"/>
    </location>
</feature>
<evidence type="ECO:0000256" key="8">
    <source>
        <dbReference type="RuleBase" id="RU365088"/>
    </source>
</evidence>
<evidence type="ECO:0000256" key="3">
    <source>
        <dbReference type="ARBA" id="ARBA00022448"/>
    </source>
</evidence>
<gene>
    <name evidence="10" type="ORF">BI347_13220</name>
</gene>
<feature type="transmembrane region" description="Helical" evidence="8">
    <location>
        <begin position="323"/>
        <end position="341"/>
    </location>
</feature>
<comment type="caution">
    <text evidence="8">Lacks conserved residue(s) required for the propagation of feature annotation.</text>
</comment>
<evidence type="ECO:0000256" key="4">
    <source>
        <dbReference type="ARBA" id="ARBA00022475"/>
    </source>
</evidence>
<dbReference type="AlphaFoldDB" id="A0A1S1X4D6"/>
<dbReference type="InterPro" id="IPR004812">
    <property type="entry name" value="Efflux_drug-R_Bcr/CmlA"/>
</dbReference>
<accession>A0A1S1X4D6</accession>
<comment type="subcellular location">
    <subcellularLocation>
        <location evidence="8">Cell inner membrane</location>
        <topology evidence="8">Multi-pass membrane protein</topology>
    </subcellularLocation>
    <subcellularLocation>
        <location evidence="1">Cell membrane</location>
        <topology evidence="1">Multi-pass membrane protein</topology>
    </subcellularLocation>
</comment>
<dbReference type="Proteomes" id="UP000180088">
    <property type="component" value="Unassembled WGS sequence"/>
</dbReference>
<comment type="caution">
    <text evidence="10">The sequence shown here is derived from an EMBL/GenBank/DDBJ whole genome shotgun (WGS) entry which is preliminary data.</text>
</comment>
<keyword evidence="7 8" id="KW-0472">Membrane</keyword>
<protein>
    <recommendedName>
        <fullName evidence="8">Bcr/CflA family efflux transporter</fullName>
    </recommendedName>
</protein>
<keyword evidence="8" id="KW-0997">Cell inner membrane</keyword>
<dbReference type="GO" id="GO:1990961">
    <property type="term" value="P:xenobiotic detoxification by transmembrane export across the plasma membrane"/>
    <property type="evidence" value="ECO:0007669"/>
    <property type="project" value="InterPro"/>
</dbReference>
<organism evidence="10 11">
    <name type="scientific">Chromobacterium sphagni</name>
    <dbReference type="NCBI Taxonomy" id="1903179"/>
    <lineage>
        <taxon>Bacteria</taxon>
        <taxon>Pseudomonadati</taxon>
        <taxon>Pseudomonadota</taxon>
        <taxon>Betaproteobacteria</taxon>
        <taxon>Neisseriales</taxon>
        <taxon>Chromobacteriaceae</taxon>
        <taxon>Chromobacterium</taxon>
    </lineage>
</organism>
<dbReference type="InterPro" id="IPR020846">
    <property type="entry name" value="MFS_dom"/>
</dbReference>
<evidence type="ECO:0000313" key="10">
    <source>
        <dbReference type="EMBL" id="OHX14359.1"/>
    </source>
</evidence>
<reference evidence="10 11" key="1">
    <citation type="submission" date="2016-09" db="EMBL/GenBank/DDBJ databases">
        <title>Chromobacterium muskegensis sp. nov., an insecticidal bacterium isolated from Sphagnum bogs.</title>
        <authorList>
            <person name="Sparks M.E."/>
            <person name="Blackburn M.B."/>
            <person name="Gundersen-Rindal D.E."/>
            <person name="Mitchell A."/>
            <person name="Farrar R."/>
            <person name="Kuhar D."/>
        </authorList>
    </citation>
    <scope>NUCLEOTIDE SEQUENCE [LARGE SCALE GENOMIC DNA]</scope>
    <source>
        <strain evidence="10 11">37-2</strain>
    </source>
</reference>
<evidence type="ECO:0000313" key="11">
    <source>
        <dbReference type="Proteomes" id="UP000180088"/>
    </source>
</evidence>
<evidence type="ECO:0000256" key="2">
    <source>
        <dbReference type="ARBA" id="ARBA00006236"/>
    </source>
</evidence>
<dbReference type="PROSITE" id="PS50850">
    <property type="entry name" value="MFS"/>
    <property type="match status" value="1"/>
</dbReference>
<keyword evidence="4" id="KW-1003">Cell membrane</keyword>
<dbReference type="GO" id="GO:0042910">
    <property type="term" value="F:xenobiotic transmembrane transporter activity"/>
    <property type="evidence" value="ECO:0007669"/>
    <property type="project" value="InterPro"/>
</dbReference>
<evidence type="ECO:0000256" key="5">
    <source>
        <dbReference type="ARBA" id="ARBA00022692"/>
    </source>
</evidence>
<dbReference type="Gene3D" id="1.20.1720.10">
    <property type="entry name" value="Multidrug resistance protein D"/>
    <property type="match status" value="1"/>
</dbReference>
<dbReference type="PANTHER" id="PTHR43124">
    <property type="entry name" value="PURINE EFFLUX PUMP PBUE"/>
    <property type="match status" value="1"/>
</dbReference>
<sequence>MNKPSTPLWLLIALMMFPQLVETIYSPALPGIASHFSVSEARAAQTLSIYFLAFAGGVVLWGRLSDILGRRPAMLLGLLCYGAGAALAMCAADFEQLLLARVVSALGAAVGSVVTQTMLRDSYKQQALARVFALMGAALALSPVLGLFSGGLLAERYGHQGVFCALLMLALLLWGLCWRKLGETRPAQTDNSPLLPLAGQMLRDASLWRNAGLVALFNTMLFSYYSLAPFLFAQLGWNARQFGWSGATLALATLLGSLLNRRLLQQGWQPQRLIRMACRLALLSGCAVWAIGGSAWLLLPMMGVVVAFGIAIPNVLSQALQNYRAAAGSAGALFGLGYYLLLSLGLALAGLAQQLGMVLALAAALAMLCQWRQSRPAAQPAGRMR</sequence>
<comment type="similarity">
    <text evidence="2 8">Belongs to the major facilitator superfamily. Bcr/CmlA family.</text>
</comment>
<proteinExistence type="inferred from homology"/>
<feature type="transmembrane region" description="Helical" evidence="8">
    <location>
        <begin position="73"/>
        <end position="92"/>
    </location>
</feature>
<dbReference type="InterPro" id="IPR050189">
    <property type="entry name" value="MFS_Efflux_Transporters"/>
</dbReference>
<feature type="transmembrane region" description="Helical" evidence="8">
    <location>
        <begin position="98"/>
        <end position="119"/>
    </location>
</feature>
<dbReference type="CDD" id="cd17320">
    <property type="entry name" value="MFS_MdfA_MDR_like"/>
    <property type="match status" value="1"/>
</dbReference>
<feature type="transmembrane region" description="Helical" evidence="8">
    <location>
        <begin position="211"/>
        <end position="236"/>
    </location>
</feature>
<feature type="transmembrane region" description="Helical" evidence="8">
    <location>
        <begin position="47"/>
        <end position="64"/>
    </location>
</feature>
<dbReference type="PANTHER" id="PTHR43124:SF3">
    <property type="entry name" value="CHLORAMPHENICOL EFFLUX PUMP RV0191"/>
    <property type="match status" value="1"/>
</dbReference>
<keyword evidence="6 8" id="KW-1133">Transmembrane helix</keyword>
<dbReference type="InterPro" id="IPR011701">
    <property type="entry name" value="MFS"/>
</dbReference>
<name>A0A1S1X4D6_9NEIS</name>
<feature type="transmembrane region" description="Helical" evidence="8">
    <location>
        <begin position="273"/>
        <end position="291"/>
    </location>
</feature>
<feature type="domain" description="Major facilitator superfamily (MFS) profile" evidence="9">
    <location>
        <begin position="6"/>
        <end position="385"/>
    </location>
</feature>
<dbReference type="EMBL" id="MKCS01000001">
    <property type="protein sequence ID" value="OHX14359.1"/>
    <property type="molecule type" value="Genomic_DNA"/>
</dbReference>
<evidence type="ECO:0000259" key="9">
    <source>
        <dbReference type="PROSITE" id="PS50850"/>
    </source>
</evidence>
<feature type="transmembrane region" description="Helical" evidence="8">
    <location>
        <begin position="160"/>
        <end position="178"/>
    </location>
</feature>
<keyword evidence="5 8" id="KW-0812">Transmembrane</keyword>